<evidence type="ECO:0000256" key="4">
    <source>
        <dbReference type="ARBA" id="ARBA00022618"/>
    </source>
</evidence>
<dbReference type="EMBL" id="KV454545">
    <property type="protein sequence ID" value="ODV65314.1"/>
    <property type="molecule type" value="Genomic_DNA"/>
</dbReference>
<keyword evidence="16" id="KW-1185">Reference proteome</keyword>
<evidence type="ECO:0000259" key="14">
    <source>
        <dbReference type="Pfam" id="PF03801"/>
    </source>
</evidence>
<evidence type="ECO:0000256" key="7">
    <source>
        <dbReference type="ARBA" id="ARBA00023054"/>
    </source>
</evidence>
<feature type="coiled-coil region" evidence="12">
    <location>
        <begin position="352"/>
        <end position="424"/>
    </location>
</feature>
<dbReference type="FunFam" id="1.10.418.30:FF:000001">
    <property type="entry name" value="Probable kinetochore protein ndc80"/>
    <property type="match status" value="1"/>
</dbReference>
<evidence type="ECO:0000313" key="16">
    <source>
        <dbReference type="Proteomes" id="UP000095085"/>
    </source>
</evidence>
<dbReference type="OrthoDB" id="7459479at2759"/>
<dbReference type="STRING" id="984485.A0A1E4RDH0"/>
<comment type="similarity">
    <text evidence="1 11">Belongs to the NDC80/HEC1 family.</text>
</comment>
<dbReference type="GeneID" id="30997877"/>
<keyword evidence="9 11" id="KW-0131">Cell cycle</keyword>
<dbReference type="PANTHER" id="PTHR10643">
    <property type="entry name" value="KINETOCHORE PROTEIN NDC80"/>
    <property type="match status" value="1"/>
</dbReference>
<comment type="function">
    <text evidence="11">Acts as a component of the essential kinetochore-associated NDC80 complex, which is required for chromosome segregation and spindle checkpoint activity.</text>
</comment>
<comment type="subunit">
    <text evidence="2">Component of the NDC80 complex, which consists of NDC80, NUF2, SPC24 and SPC25.</text>
</comment>
<protein>
    <recommendedName>
        <fullName evidence="11">Kinetochore protein NDC80</fullName>
    </recommendedName>
</protein>
<dbReference type="Gene3D" id="1.10.418.30">
    <property type="entry name" value="Ncd80 complex, Ncd80 subunit"/>
    <property type="match status" value="1"/>
</dbReference>
<dbReference type="Proteomes" id="UP000095085">
    <property type="component" value="Unassembled WGS sequence"/>
</dbReference>
<evidence type="ECO:0000256" key="11">
    <source>
        <dbReference type="RuleBase" id="RU368072"/>
    </source>
</evidence>
<evidence type="ECO:0000256" key="13">
    <source>
        <dbReference type="SAM" id="MobiDB-lite"/>
    </source>
</evidence>
<keyword evidence="7 12" id="KW-0175">Coiled coil</keyword>
<evidence type="ECO:0000256" key="2">
    <source>
        <dbReference type="ARBA" id="ARBA00011562"/>
    </source>
</evidence>
<evidence type="ECO:0000256" key="1">
    <source>
        <dbReference type="ARBA" id="ARBA00007050"/>
    </source>
</evidence>
<evidence type="ECO:0000256" key="9">
    <source>
        <dbReference type="ARBA" id="ARBA00023306"/>
    </source>
</evidence>
<proteinExistence type="inferred from homology"/>
<dbReference type="GO" id="GO:0051315">
    <property type="term" value="P:attachment of mitotic spindle microtubules to kinetochore"/>
    <property type="evidence" value="ECO:0007669"/>
    <property type="project" value="UniProtKB-UniRule"/>
</dbReference>
<feature type="coiled-coil region" evidence="12">
    <location>
        <begin position="279"/>
        <end position="320"/>
    </location>
</feature>
<organism evidence="15 16">
    <name type="scientific">Hyphopichia burtonii NRRL Y-1933</name>
    <dbReference type="NCBI Taxonomy" id="984485"/>
    <lineage>
        <taxon>Eukaryota</taxon>
        <taxon>Fungi</taxon>
        <taxon>Dikarya</taxon>
        <taxon>Ascomycota</taxon>
        <taxon>Saccharomycotina</taxon>
        <taxon>Pichiomycetes</taxon>
        <taxon>Debaryomycetaceae</taxon>
        <taxon>Hyphopichia</taxon>
    </lineage>
</organism>
<comment type="subcellular location">
    <subcellularLocation>
        <location evidence="11">Chromosome</location>
        <location evidence="11">Centromere</location>
        <location evidence="11">Kinetochore</location>
    </subcellularLocation>
    <subcellularLocation>
        <location evidence="11">Nucleus</location>
    </subcellularLocation>
</comment>
<dbReference type="AlphaFoldDB" id="A0A1E4RDH0"/>
<dbReference type="RefSeq" id="XP_020074381.1">
    <property type="nucleotide sequence ID" value="XM_020223328.1"/>
</dbReference>
<feature type="domain" description="Kinetochore protein Ndc80 CH" evidence="14">
    <location>
        <begin position="88"/>
        <end position="232"/>
    </location>
</feature>
<dbReference type="PANTHER" id="PTHR10643:SF2">
    <property type="entry name" value="KINETOCHORE PROTEIN NDC80 HOMOLOG"/>
    <property type="match status" value="1"/>
</dbReference>
<dbReference type="GO" id="GO:0051301">
    <property type="term" value="P:cell division"/>
    <property type="evidence" value="ECO:0007669"/>
    <property type="project" value="UniProtKB-UniRule"/>
</dbReference>
<keyword evidence="10 11" id="KW-0137">Centromere</keyword>
<keyword evidence="6 11" id="KW-0995">Kinetochore</keyword>
<gene>
    <name evidence="15" type="ORF">HYPBUDRAFT_244194</name>
</gene>
<feature type="compositionally biased region" description="Low complexity" evidence="13">
    <location>
        <begin position="72"/>
        <end position="113"/>
    </location>
</feature>
<accession>A0A1E4RDH0</accession>
<evidence type="ECO:0000256" key="10">
    <source>
        <dbReference type="ARBA" id="ARBA00023328"/>
    </source>
</evidence>
<evidence type="ECO:0000256" key="8">
    <source>
        <dbReference type="ARBA" id="ARBA00023242"/>
    </source>
</evidence>
<keyword evidence="5 11" id="KW-0498">Mitosis</keyword>
<keyword evidence="8 11" id="KW-0539">Nucleus</keyword>
<evidence type="ECO:0000256" key="3">
    <source>
        <dbReference type="ARBA" id="ARBA00022454"/>
    </source>
</evidence>
<evidence type="ECO:0000256" key="5">
    <source>
        <dbReference type="ARBA" id="ARBA00022776"/>
    </source>
</evidence>
<sequence>MSETPILSSVRRTSKRLSMAGATRASLNGPLRSSGLFDSIVNSNNSNGSAKRSILLSTPANGNKRRRSSIYHQQSHPPSLQSSANVQSSVNAPSSQQASSQVQLQQQQQQPLSGYRTDPRPLRDKNYQALIQQEIYDFLSKNRFELEMNHTLTTRTLRQPTQKDFVLIFQFLYGKLDPNYKFTKSIQTEVTNVLKMLNYPYLDGINRSQITAVGGSNWPAILGMLYWLVKVNLSFLNINDDELMLPDDPLDVIYVKNTTKAYQLYINQEDLSNITNQMNDDLKIANEKLIDIINNLNSNNQDLLKEYEELNFKIEELKTSEDKSKALESDLIKFQAYLETMESRKLKWSEILNKIQLEINNCEEDLSKLNEEKKDIESKLINKGFTINDIDNLNNERDKISKLIDNLSNKFEDLKNKLNSKDIELNKNYQSLDNFIKQYNNTIYKIPSINYNFEIQLNEGILSDDNFLTIFFKPNDIINKTLKDEKIELLKFRSQLNNKIHQDQDDVIKLQEQGDLISETILEQRESIENLEAKLNANKITYDEIYETMISDTTAYSLQIEKLDRELRSIKINTNQGIIEIENNLQNLSIEFDELNHEIFKQKSILHDKIQKIIEFIINFKINIQSNLENLDDLITEELKIEQNKKI</sequence>
<dbReference type="GO" id="GO:0005634">
    <property type="term" value="C:nucleus"/>
    <property type="evidence" value="ECO:0007669"/>
    <property type="project" value="UniProtKB-SubCell"/>
</dbReference>
<keyword evidence="4 11" id="KW-0132">Cell division</keyword>
<evidence type="ECO:0000313" key="15">
    <source>
        <dbReference type="EMBL" id="ODV65314.1"/>
    </source>
</evidence>
<feature type="region of interest" description="Disordered" evidence="13">
    <location>
        <begin position="59"/>
        <end position="122"/>
    </location>
</feature>
<evidence type="ECO:0000256" key="6">
    <source>
        <dbReference type="ARBA" id="ARBA00022838"/>
    </source>
</evidence>
<reference evidence="16" key="1">
    <citation type="submission" date="2016-05" db="EMBL/GenBank/DDBJ databases">
        <title>Comparative genomics of biotechnologically important yeasts.</title>
        <authorList>
            <consortium name="DOE Joint Genome Institute"/>
            <person name="Riley R."/>
            <person name="Haridas S."/>
            <person name="Wolfe K.H."/>
            <person name="Lopes M.R."/>
            <person name="Hittinger C.T."/>
            <person name="Goker M."/>
            <person name="Salamov A."/>
            <person name="Wisecaver J."/>
            <person name="Long T.M."/>
            <person name="Aerts A.L."/>
            <person name="Barry K."/>
            <person name="Choi C."/>
            <person name="Clum A."/>
            <person name="Coughlan A.Y."/>
            <person name="Deshpande S."/>
            <person name="Douglass A.P."/>
            <person name="Hanson S.J."/>
            <person name="Klenk H.-P."/>
            <person name="Labutti K."/>
            <person name="Lapidus A."/>
            <person name="Lindquist E."/>
            <person name="Lipzen A."/>
            <person name="Meier-Kolthoff J.P."/>
            <person name="Ohm R.A."/>
            <person name="Otillar R.P."/>
            <person name="Pangilinan J."/>
            <person name="Peng Y."/>
            <person name="Rokas A."/>
            <person name="Rosa C.A."/>
            <person name="Scheuner C."/>
            <person name="Sibirny A.A."/>
            <person name="Slot J.C."/>
            <person name="Stielow J.B."/>
            <person name="Sun H."/>
            <person name="Kurtzman C.P."/>
            <person name="Blackwell M."/>
            <person name="Grigoriev I.V."/>
            <person name="Jeffries T.W."/>
        </authorList>
    </citation>
    <scope>NUCLEOTIDE SEQUENCE [LARGE SCALE GENOMIC DNA]</scope>
    <source>
        <strain evidence="16">NRRL Y-1933</strain>
    </source>
</reference>
<name>A0A1E4RDH0_9ASCO</name>
<dbReference type="InterPro" id="IPR005550">
    <property type="entry name" value="Kinetochore_Ndc80"/>
</dbReference>
<dbReference type="GO" id="GO:0031262">
    <property type="term" value="C:Ndc80 complex"/>
    <property type="evidence" value="ECO:0007669"/>
    <property type="project" value="UniProtKB-UniRule"/>
</dbReference>
<keyword evidence="3 11" id="KW-0158">Chromosome</keyword>
<dbReference type="Pfam" id="PF03801">
    <property type="entry name" value="Ndc80_HEC"/>
    <property type="match status" value="1"/>
</dbReference>
<dbReference type="InterPro" id="IPR055260">
    <property type="entry name" value="Ndc80_CH"/>
</dbReference>
<evidence type="ECO:0000256" key="12">
    <source>
        <dbReference type="SAM" id="Coils"/>
    </source>
</evidence>
<dbReference type="InterPro" id="IPR038273">
    <property type="entry name" value="Ndc80_sf"/>
</dbReference>